<evidence type="ECO:0000313" key="3">
    <source>
        <dbReference type="Proteomes" id="UP000692954"/>
    </source>
</evidence>
<protein>
    <recommendedName>
        <fullName evidence="1">RAP domain-containing protein</fullName>
    </recommendedName>
</protein>
<accession>A0A8S1R1Z5</accession>
<gene>
    <name evidence="2" type="ORF">PSON_ATCC_30995.1.T1310116</name>
</gene>
<organism evidence="2 3">
    <name type="scientific">Paramecium sonneborni</name>
    <dbReference type="NCBI Taxonomy" id="65129"/>
    <lineage>
        <taxon>Eukaryota</taxon>
        <taxon>Sar</taxon>
        <taxon>Alveolata</taxon>
        <taxon>Ciliophora</taxon>
        <taxon>Intramacronucleata</taxon>
        <taxon>Oligohymenophorea</taxon>
        <taxon>Peniculida</taxon>
        <taxon>Parameciidae</taxon>
        <taxon>Paramecium</taxon>
    </lineage>
</organism>
<proteinExistence type="predicted"/>
<dbReference type="OrthoDB" id="298913at2759"/>
<name>A0A8S1R1Z5_9CILI</name>
<dbReference type="AlphaFoldDB" id="A0A8S1R1Z5"/>
<dbReference type="InterPro" id="IPR013584">
    <property type="entry name" value="RAP"/>
</dbReference>
<evidence type="ECO:0000313" key="2">
    <source>
        <dbReference type="EMBL" id="CAD8121317.1"/>
    </source>
</evidence>
<keyword evidence="3" id="KW-1185">Reference proteome</keyword>
<evidence type="ECO:0000259" key="1">
    <source>
        <dbReference type="PROSITE" id="PS51286"/>
    </source>
</evidence>
<dbReference type="PROSITE" id="PS51286">
    <property type="entry name" value="RAP"/>
    <property type="match status" value="1"/>
</dbReference>
<dbReference type="Proteomes" id="UP000692954">
    <property type="component" value="Unassembled WGS sequence"/>
</dbReference>
<dbReference type="EMBL" id="CAJJDN010000131">
    <property type="protein sequence ID" value="CAD8121317.1"/>
    <property type="molecule type" value="Genomic_DNA"/>
</dbReference>
<feature type="domain" description="RAP" evidence="1">
    <location>
        <begin position="201"/>
        <end position="241"/>
    </location>
</feature>
<sequence length="241" mass="29021">MNNLRTLLFKIQNSYIHLGQYKGLCLEFDEKLLAYLSEKKNIDHFQLRKLIVDMERERFGSTITVSKALQELSNIKQNDNNYQQSILAIAAKHNLSQMIPMRVQLNKVTAQNLVPDFLLYLALTENSGLVEFCKRQVIKHRKMYYYLQYMLPHETNYKKDKYFLQESSFQKQYEESLQEEYIKEYEVGLYHCDFFLPKSNTIVEVNGYKHYLHFKERKTGNYQQKYNYLIKKGFKIREIEQ</sequence>
<comment type="caution">
    <text evidence="2">The sequence shown here is derived from an EMBL/GenBank/DDBJ whole genome shotgun (WGS) entry which is preliminary data.</text>
</comment>
<reference evidence="2" key="1">
    <citation type="submission" date="2021-01" db="EMBL/GenBank/DDBJ databases">
        <authorList>
            <consortium name="Genoscope - CEA"/>
            <person name="William W."/>
        </authorList>
    </citation>
    <scope>NUCLEOTIDE SEQUENCE</scope>
</reference>